<organism evidence="8">
    <name type="scientific">Tanacetum cinerariifolium</name>
    <name type="common">Dalmatian daisy</name>
    <name type="synonym">Chrysanthemum cinerariifolium</name>
    <dbReference type="NCBI Taxonomy" id="118510"/>
    <lineage>
        <taxon>Eukaryota</taxon>
        <taxon>Viridiplantae</taxon>
        <taxon>Streptophyta</taxon>
        <taxon>Embryophyta</taxon>
        <taxon>Tracheophyta</taxon>
        <taxon>Spermatophyta</taxon>
        <taxon>Magnoliopsida</taxon>
        <taxon>eudicotyledons</taxon>
        <taxon>Gunneridae</taxon>
        <taxon>Pentapetalae</taxon>
        <taxon>asterids</taxon>
        <taxon>campanulids</taxon>
        <taxon>Asterales</taxon>
        <taxon>Asteraceae</taxon>
        <taxon>Asteroideae</taxon>
        <taxon>Anthemideae</taxon>
        <taxon>Anthemidinae</taxon>
        <taxon>Tanacetum</taxon>
    </lineage>
</organism>
<dbReference type="Gene3D" id="3.40.850.10">
    <property type="entry name" value="Kinesin motor domain"/>
    <property type="match status" value="1"/>
</dbReference>
<dbReference type="GO" id="GO:0007019">
    <property type="term" value="P:microtubule depolymerization"/>
    <property type="evidence" value="ECO:0007669"/>
    <property type="project" value="TreeGrafter"/>
</dbReference>
<reference evidence="8" key="1">
    <citation type="journal article" date="2019" name="Sci. Rep.">
        <title>Draft genome of Tanacetum cinerariifolium, the natural source of mosquito coil.</title>
        <authorList>
            <person name="Yamashiro T."/>
            <person name="Shiraishi A."/>
            <person name="Satake H."/>
            <person name="Nakayama K."/>
        </authorList>
    </citation>
    <scope>NUCLEOTIDE SEQUENCE</scope>
</reference>
<keyword evidence="4" id="KW-0505">Motor protein</keyword>
<evidence type="ECO:0000259" key="7">
    <source>
        <dbReference type="PROSITE" id="PS50067"/>
    </source>
</evidence>
<feature type="domain" description="Kinesin motor" evidence="7">
    <location>
        <begin position="1"/>
        <end position="109"/>
    </location>
</feature>
<gene>
    <name evidence="8" type="ORF">Tci_046621</name>
</gene>
<evidence type="ECO:0000313" key="8">
    <source>
        <dbReference type="EMBL" id="GEU74643.1"/>
    </source>
</evidence>
<proteinExistence type="inferred from homology"/>
<dbReference type="GO" id="GO:0005874">
    <property type="term" value="C:microtubule"/>
    <property type="evidence" value="ECO:0007669"/>
    <property type="project" value="UniProtKB-KW"/>
</dbReference>
<accession>A0A6L2MKZ2</accession>
<keyword evidence="3" id="KW-0493">Microtubule</keyword>
<evidence type="ECO:0000256" key="1">
    <source>
        <dbReference type="ARBA" id="ARBA00004245"/>
    </source>
</evidence>
<dbReference type="Pfam" id="PF00225">
    <property type="entry name" value="Kinesin"/>
    <property type="match status" value="1"/>
</dbReference>
<dbReference type="PANTHER" id="PTHR47971:SF8">
    <property type="entry name" value="KINESIN-LIKE PROTEIN"/>
    <property type="match status" value="1"/>
</dbReference>
<dbReference type="GO" id="GO:0005524">
    <property type="term" value="F:ATP binding"/>
    <property type="evidence" value="ECO:0007669"/>
    <property type="project" value="InterPro"/>
</dbReference>
<dbReference type="SUPFAM" id="SSF52540">
    <property type="entry name" value="P-loop containing nucleoside triphosphate hydrolases"/>
    <property type="match status" value="1"/>
</dbReference>
<comment type="caution">
    <text evidence="6">Lacks conserved residue(s) required for the propagation of feature annotation.</text>
</comment>
<dbReference type="EMBL" id="BKCJ010006923">
    <property type="protein sequence ID" value="GEU74643.1"/>
    <property type="molecule type" value="Genomic_DNA"/>
</dbReference>
<evidence type="ECO:0000256" key="6">
    <source>
        <dbReference type="PROSITE-ProRule" id="PRU00283"/>
    </source>
</evidence>
<evidence type="ECO:0000256" key="5">
    <source>
        <dbReference type="ARBA" id="ARBA00023212"/>
    </source>
</evidence>
<keyword evidence="2" id="KW-0963">Cytoplasm</keyword>
<dbReference type="InterPro" id="IPR027640">
    <property type="entry name" value="Kinesin-like_fam"/>
</dbReference>
<keyword evidence="5" id="KW-0206">Cytoskeleton</keyword>
<dbReference type="GO" id="GO:0007018">
    <property type="term" value="P:microtubule-based movement"/>
    <property type="evidence" value="ECO:0007669"/>
    <property type="project" value="InterPro"/>
</dbReference>
<name>A0A6L2MKZ2_TANCI</name>
<dbReference type="InterPro" id="IPR027417">
    <property type="entry name" value="P-loop_NTPase"/>
</dbReference>
<sequence length="109" mass="12538">MVRKRPLNKKELSRKEDDVVSVSDNGLTVHEPKLKVDLTAYVERHEFCFDAVLDQQVTNDEVYRETVQPIIPIIFQRTKATCFAYGQTVAGKGDCSDGSDITFWWKEIE</sequence>
<dbReference type="GO" id="GO:0003777">
    <property type="term" value="F:microtubule motor activity"/>
    <property type="evidence" value="ECO:0007669"/>
    <property type="project" value="InterPro"/>
</dbReference>
<comment type="similarity">
    <text evidence="6">Belongs to the TRAFAC class myosin-kinesin ATPase superfamily. Kinesin family.</text>
</comment>
<evidence type="ECO:0000256" key="3">
    <source>
        <dbReference type="ARBA" id="ARBA00022701"/>
    </source>
</evidence>
<dbReference type="GO" id="GO:0008017">
    <property type="term" value="F:microtubule binding"/>
    <property type="evidence" value="ECO:0007669"/>
    <property type="project" value="InterPro"/>
</dbReference>
<dbReference type="InterPro" id="IPR001752">
    <property type="entry name" value="Kinesin_motor_dom"/>
</dbReference>
<evidence type="ECO:0000256" key="2">
    <source>
        <dbReference type="ARBA" id="ARBA00022490"/>
    </source>
</evidence>
<dbReference type="InterPro" id="IPR036961">
    <property type="entry name" value="Kinesin_motor_dom_sf"/>
</dbReference>
<comment type="subcellular location">
    <subcellularLocation>
        <location evidence="1">Cytoplasm</location>
        <location evidence="1">Cytoskeleton</location>
    </subcellularLocation>
</comment>
<dbReference type="AlphaFoldDB" id="A0A6L2MKZ2"/>
<evidence type="ECO:0000256" key="4">
    <source>
        <dbReference type="ARBA" id="ARBA00023175"/>
    </source>
</evidence>
<protein>
    <submittedName>
        <fullName evidence="8">Kinesin-like protein KIN-13A</fullName>
    </submittedName>
</protein>
<dbReference type="PROSITE" id="PS50067">
    <property type="entry name" value="KINESIN_MOTOR_2"/>
    <property type="match status" value="1"/>
</dbReference>
<comment type="caution">
    <text evidence="8">The sequence shown here is derived from an EMBL/GenBank/DDBJ whole genome shotgun (WGS) entry which is preliminary data.</text>
</comment>
<dbReference type="PANTHER" id="PTHR47971">
    <property type="entry name" value="KINESIN-RELATED PROTEIN 6"/>
    <property type="match status" value="1"/>
</dbReference>